<dbReference type="InterPro" id="IPR002731">
    <property type="entry name" value="ATPase_BadF"/>
</dbReference>
<dbReference type="InterPro" id="IPR043129">
    <property type="entry name" value="ATPase_NBD"/>
</dbReference>
<dbReference type="Proteomes" id="UP000005384">
    <property type="component" value="Unassembled WGS sequence"/>
</dbReference>
<dbReference type="HOGENOM" id="CLU_016274_1_1_9"/>
<accession>G5I9W9</accession>
<dbReference type="RefSeq" id="WP_006778291.1">
    <property type="nucleotide sequence ID" value="NZ_CP040506.1"/>
</dbReference>
<dbReference type="Pfam" id="PF01869">
    <property type="entry name" value="BcrAD_BadFG"/>
    <property type="match status" value="1"/>
</dbReference>
<organism evidence="2 3">
    <name type="scientific">Hungatella hathewayi WAL-18680</name>
    <dbReference type="NCBI Taxonomy" id="742737"/>
    <lineage>
        <taxon>Bacteria</taxon>
        <taxon>Bacillati</taxon>
        <taxon>Bacillota</taxon>
        <taxon>Clostridia</taxon>
        <taxon>Lachnospirales</taxon>
        <taxon>Lachnospiraceae</taxon>
        <taxon>Hungatella</taxon>
    </lineage>
</organism>
<evidence type="ECO:0000313" key="3">
    <source>
        <dbReference type="Proteomes" id="UP000005384"/>
    </source>
</evidence>
<dbReference type="PATRIC" id="fig|742737.3.peg.304"/>
<dbReference type="PANTHER" id="PTHR43190:SF3">
    <property type="entry name" value="N-ACETYL-D-GLUCOSAMINE KINASE"/>
    <property type="match status" value="1"/>
</dbReference>
<dbReference type="InterPro" id="IPR052519">
    <property type="entry name" value="Euk-type_GlcNAc_Kinase"/>
</dbReference>
<comment type="caution">
    <text evidence="2">The sequence shown here is derived from an EMBL/GenBank/DDBJ whole genome shotgun (WGS) entry which is preliminary data.</text>
</comment>
<dbReference type="CDD" id="cd24007">
    <property type="entry name" value="ASKHA_NBD_eukNAGK-like"/>
    <property type="match status" value="1"/>
</dbReference>
<dbReference type="PANTHER" id="PTHR43190">
    <property type="entry name" value="N-ACETYL-D-GLUCOSAMINE KINASE"/>
    <property type="match status" value="1"/>
</dbReference>
<proteinExistence type="predicted"/>
<keyword evidence="3" id="KW-1185">Reference proteome</keyword>
<dbReference type="EMBL" id="ADLN01000001">
    <property type="protein sequence ID" value="EHI61858.1"/>
    <property type="molecule type" value="Genomic_DNA"/>
</dbReference>
<gene>
    <name evidence="2" type="ORF">HMPREF9473_00309</name>
</gene>
<evidence type="ECO:0000313" key="2">
    <source>
        <dbReference type="EMBL" id="EHI61858.1"/>
    </source>
</evidence>
<dbReference type="SUPFAM" id="SSF53067">
    <property type="entry name" value="Actin-like ATPase domain"/>
    <property type="match status" value="2"/>
</dbReference>
<name>G5I9W9_9FIRM</name>
<dbReference type="Gene3D" id="3.30.420.40">
    <property type="match status" value="2"/>
</dbReference>
<sequence length="309" mass="33862">MEYVLGIDSGGTNYRVMAADLEGKRLGYYVGEPANLHYLNEEELLRRITRNVTECLSQFGGHPEDAKYLLCGTTGIDCEEDAERLLRAYKKLEGFSCPMKVINDAELAHYTVTGGKGILIISGTGSIAFGINSKGESSRAGGWPLSIFGDEGSGIWVTKMALKHYARYLDRAVESGPLIRLIESEGGIHTRDELIQVSLKGGKNPADFPQLGRLVNQAAGEGDSYAMDILKGAAQELYKIIVDIVYALDMEKTEPDFCVGVWGSNIVKSAIVLEEFSKRVKERYPQSRILLPEKESIDGAVEMALGLVE</sequence>
<evidence type="ECO:0000259" key="1">
    <source>
        <dbReference type="Pfam" id="PF01869"/>
    </source>
</evidence>
<dbReference type="AlphaFoldDB" id="G5I9W9"/>
<reference evidence="2 3" key="1">
    <citation type="submission" date="2011-08" db="EMBL/GenBank/DDBJ databases">
        <title>The Genome Sequence of Clostridium hathewayi WAL-18680.</title>
        <authorList>
            <consortium name="The Broad Institute Genome Sequencing Platform"/>
            <person name="Earl A."/>
            <person name="Ward D."/>
            <person name="Feldgarden M."/>
            <person name="Gevers D."/>
            <person name="Finegold S.M."/>
            <person name="Summanen P.H."/>
            <person name="Molitoris D.R."/>
            <person name="Song M."/>
            <person name="Daigneault M."/>
            <person name="Allen-Vercoe E."/>
            <person name="Young S.K."/>
            <person name="Zeng Q."/>
            <person name="Gargeya S."/>
            <person name="Fitzgerald M."/>
            <person name="Haas B."/>
            <person name="Abouelleil A."/>
            <person name="Alvarado L."/>
            <person name="Arachchi H.M."/>
            <person name="Berlin A."/>
            <person name="Brown A."/>
            <person name="Chapman S.B."/>
            <person name="Chen Z."/>
            <person name="Dunbar C."/>
            <person name="Freedman E."/>
            <person name="Gearin G."/>
            <person name="Gellesch M."/>
            <person name="Goldberg J."/>
            <person name="Griggs A."/>
            <person name="Gujja S."/>
            <person name="Heiman D."/>
            <person name="Howarth C."/>
            <person name="Larson L."/>
            <person name="Lui A."/>
            <person name="MacDonald P.J.P."/>
            <person name="Montmayeur A."/>
            <person name="Murphy C."/>
            <person name="Neiman D."/>
            <person name="Pearson M."/>
            <person name="Priest M."/>
            <person name="Roberts A."/>
            <person name="Saif S."/>
            <person name="Shea T."/>
            <person name="Shenoy N."/>
            <person name="Sisk P."/>
            <person name="Stolte C."/>
            <person name="Sykes S."/>
            <person name="Wortman J."/>
            <person name="Nusbaum C."/>
            <person name="Birren B."/>
        </authorList>
    </citation>
    <scope>NUCLEOTIDE SEQUENCE [LARGE SCALE GENOMIC DNA]</scope>
    <source>
        <strain evidence="2 3">WAL-18680</strain>
    </source>
</reference>
<protein>
    <recommendedName>
        <fullName evidence="1">ATPase BadF/BadG/BcrA/BcrD type domain-containing protein</fullName>
    </recommendedName>
</protein>
<feature type="domain" description="ATPase BadF/BadG/BcrA/BcrD type" evidence="1">
    <location>
        <begin position="5"/>
        <end position="301"/>
    </location>
</feature>